<feature type="compositionally biased region" description="Gly residues" evidence="1">
    <location>
        <begin position="187"/>
        <end position="197"/>
    </location>
</feature>
<dbReference type="OrthoDB" id="3267813at2759"/>
<keyword evidence="2" id="KW-1133">Transmembrane helix</keyword>
<keyword evidence="2" id="KW-0812">Transmembrane</keyword>
<dbReference type="Proteomes" id="UP000307440">
    <property type="component" value="Unassembled WGS sequence"/>
</dbReference>
<name>A0A5C3L156_COPMA</name>
<evidence type="ECO:0008006" key="5">
    <source>
        <dbReference type="Google" id="ProtNLM"/>
    </source>
</evidence>
<reference evidence="3 4" key="1">
    <citation type="journal article" date="2019" name="Nat. Ecol. Evol.">
        <title>Megaphylogeny resolves global patterns of mushroom evolution.</title>
        <authorList>
            <person name="Varga T."/>
            <person name="Krizsan K."/>
            <person name="Foldi C."/>
            <person name="Dima B."/>
            <person name="Sanchez-Garcia M."/>
            <person name="Sanchez-Ramirez S."/>
            <person name="Szollosi G.J."/>
            <person name="Szarkandi J.G."/>
            <person name="Papp V."/>
            <person name="Albert L."/>
            <person name="Andreopoulos W."/>
            <person name="Angelini C."/>
            <person name="Antonin V."/>
            <person name="Barry K.W."/>
            <person name="Bougher N.L."/>
            <person name="Buchanan P."/>
            <person name="Buyck B."/>
            <person name="Bense V."/>
            <person name="Catcheside P."/>
            <person name="Chovatia M."/>
            <person name="Cooper J."/>
            <person name="Damon W."/>
            <person name="Desjardin D."/>
            <person name="Finy P."/>
            <person name="Geml J."/>
            <person name="Haridas S."/>
            <person name="Hughes K."/>
            <person name="Justo A."/>
            <person name="Karasinski D."/>
            <person name="Kautmanova I."/>
            <person name="Kiss B."/>
            <person name="Kocsube S."/>
            <person name="Kotiranta H."/>
            <person name="LaButti K.M."/>
            <person name="Lechner B.E."/>
            <person name="Liimatainen K."/>
            <person name="Lipzen A."/>
            <person name="Lukacs Z."/>
            <person name="Mihaltcheva S."/>
            <person name="Morgado L.N."/>
            <person name="Niskanen T."/>
            <person name="Noordeloos M.E."/>
            <person name="Ohm R.A."/>
            <person name="Ortiz-Santana B."/>
            <person name="Ovrebo C."/>
            <person name="Racz N."/>
            <person name="Riley R."/>
            <person name="Savchenko A."/>
            <person name="Shiryaev A."/>
            <person name="Soop K."/>
            <person name="Spirin V."/>
            <person name="Szebenyi C."/>
            <person name="Tomsovsky M."/>
            <person name="Tulloss R.E."/>
            <person name="Uehling J."/>
            <person name="Grigoriev I.V."/>
            <person name="Vagvolgyi C."/>
            <person name="Papp T."/>
            <person name="Martin F.M."/>
            <person name="Miettinen O."/>
            <person name="Hibbett D.S."/>
            <person name="Nagy L.G."/>
        </authorList>
    </citation>
    <scope>NUCLEOTIDE SEQUENCE [LARGE SCALE GENOMIC DNA]</scope>
    <source>
        <strain evidence="3 4">CBS 121175</strain>
    </source>
</reference>
<feature type="transmembrane region" description="Helical" evidence="2">
    <location>
        <begin position="206"/>
        <end position="228"/>
    </location>
</feature>
<gene>
    <name evidence="3" type="ORF">FA15DRAFT_679586</name>
</gene>
<organism evidence="3 4">
    <name type="scientific">Coprinopsis marcescibilis</name>
    <name type="common">Agaric fungus</name>
    <name type="synonym">Psathyrella marcescibilis</name>
    <dbReference type="NCBI Taxonomy" id="230819"/>
    <lineage>
        <taxon>Eukaryota</taxon>
        <taxon>Fungi</taxon>
        <taxon>Dikarya</taxon>
        <taxon>Basidiomycota</taxon>
        <taxon>Agaricomycotina</taxon>
        <taxon>Agaricomycetes</taxon>
        <taxon>Agaricomycetidae</taxon>
        <taxon>Agaricales</taxon>
        <taxon>Agaricineae</taxon>
        <taxon>Psathyrellaceae</taxon>
        <taxon>Coprinopsis</taxon>
    </lineage>
</organism>
<evidence type="ECO:0000256" key="1">
    <source>
        <dbReference type="SAM" id="MobiDB-lite"/>
    </source>
</evidence>
<sequence>MDIPFDGNASSVTFQLKFPATSQLVAVVSDSRAFGNGGTSAPARVLPSNDDSCFDPTVRVPADFYFNIEPQNQFVQCRPTRLWWDPALVRGQTEFFGVIPAGQSFAIPQAELTSQVGFGTGFNWTVNVRTGTTMVLTGGDSRRRGNAGSVTYFISGGIDQDDSCLNSDSPSATPGDPAGGSYATGIDGSGTGGGNGNGGGGTNTGAIVGGVVGGVVFLVSFILVLFFLNKRSKQRQRAREKPVDLLNEGEDEDGDGGNRESRNDLPQFYRPEPFTVPDPSLRNSAGEDDSARPLSGTATSFYTRSGTPDGSAALGYGAGLLTGGPAGAGAPRVMRPVNIIQHDDAGPSLPPPAAGDDEQETIELPPAYTAIKATPTP</sequence>
<evidence type="ECO:0000256" key="2">
    <source>
        <dbReference type="SAM" id="Phobius"/>
    </source>
</evidence>
<protein>
    <recommendedName>
        <fullName evidence="5">Peptidase A1 domain-containing protein</fullName>
    </recommendedName>
</protein>
<evidence type="ECO:0000313" key="4">
    <source>
        <dbReference type="Proteomes" id="UP000307440"/>
    </source>
</evidence>
<keyword evidence="4" id="KW-1185">Reference proteome</keyword>
<evidence type="ECO:0000313" key="3">
    <source>
        <dbReference type="EMBL" id="TFK26517.1"/>
    </source>
</evidence>
<feature type="compositionally biased region" description="Polar residues" evidence="1">
    <location>
        <begin position="163"/>
        <end position="172"/>
    </location>
</feature>
<dbReference type="AlphaFoldDB" id="A0A5C3L156"/>
<accession>A0A5C3L156</accession>
<keyword evidence="2" id="KW-0472">Membrane</keyword>
<proteinExistence type="predicted"/>
<dbReference type="EMBL" id="ML210174">
    <property type="protein sequence ID" value="TFK26517.1"/>
    <property type="molecule type" value="Genomic_DNA"/>
</dbReference>
<feature type="region of interest" description="Disordered" evidence="1">
    <location>
        <begin position="236"/>
        <end position="304"/>
    </location>
</feature>
<dbReference type="STRING" id="230819.A0A5C3L156"/>
<feature type="region of interest" description="Disordered" evidence="1">
    <location>
        <begin position="163"/>
        <end position="197"/>
    </location>
</feature>